<comment type="caution">
    <text evidence="2">The sequence shown here is derived from an EMBL/GenBank/DDBJ whole genome shotgun (WGS) entry which is preliminary data.</text>
</comment>
<feature type="transmembrane region" description="Helical" evidence="1">
    <location>
        <begin position="141"/>
        <end position="162"/>
    </location>
</feature>
<keyword evidence="1" id="KW-1133">Transmembrane helix</keyword>
<sequence>MWLFIYGFIALLVFVVVIDINVYIKQRKYILEPIQQYVSVKTEDRGRIVNTINAYRRCSDQELVVQKHLLRAYTEKSSIVDKVTDLFAKLMFPLMTFILLFAMTWLVSLFEITSSNLDKTKLSANISEFQDIVLDLYREPLALLLTLISGLILASISAHFVAQKKSNLILFHEDIIHRLIKERNIEATTIDGLSE</sequence>
<reference evidence="2 3" key="1">
    <citation type="submission" date="2020-05" db="EMBL/GenBank/DDBJ databases">
        <title>Whole genome sequencing and identification of novel metabolites from Paenibacillus alvei strain JR949.</title>
        <authorList>
            <person name="Rajendhran J."/>
            <person name="Sree Pranav P."/>
            <person name="Mahalakshmi B."/>
            <person name="Karthikeyan R."/>
        </authorList>
    </citation>
    <scope>NUCLEOTIDE SEQUENCE [LARGE SCALE GENOMIC DNA]</scope>
    <source>
        <strain evidence="2 3">JR949</strain>
    </source>
</reference>
<organism evidence="2 3">
    <name type="scientific">Paenibacillus alvei</name>
    <name type="common">Bacillus alvei</name>
    <dbReference type="NCBI Taxonomy" id="44250"/>
    <lineage>
        <taxon>Bacteria</taxon>
        <taxon>Bacillati</taxon>
        <taxon>Bacillota</taxon>
        <taxon>Bacilli</taxon>
        <taxon>Bacillales</taxon>
        <taxon>Paenibacillaceae</taxon>
        <taxon>Paenibacillus</taxon>
    </lineage>
</organism>
<evidence type="ECO:0000313" key="2">
    <source>
        <dbReference type="EMBL" id="NOJ74126.1"/>
    </source>
</evidence>
<dbReference type="RefSeq" id="WP_171420036.1">
    <property type="nucleotide sequence ID" value="NZ_JABFOR010000080.1"/>
</dbReference>
<name>A0AAP7A286_PAEAL</name>
<evidence type="ECO:0000313" key="3">
    <source>
        <dbReference type="Proteomes" id="UP000552038"/>
    </source>
</evidence>
<feature type="transmembrane region" description="Helical" evidence="1">
    <location>
        <begin position="6"/>
        <end position="24"/>
    </location>
</feature>
<keyword evidence="1" id="KW-0812">Transmembrane</keyword>
<keyword evidence="1" id="KW-0472">Membrane</keyword>
<gene>
    <name evidence="2" type="ORF">HMI46_26840</name>
</gene>
<dbReference type="Proteomes" id="UP000552038">
    <property type="component" value="Unassembled WGS sequence"/>
</dbReference>
<dbReference type="EMBL" id="JABFOR010000080">
    <property type="protein sequence ID" value="NOJ74126.1"/>
    <property type="molecule type" value="Genomic_DNA"/>
</dbReference>
<accession>A0AAP7A286</accession>
<protein>
    <submittedName>
        <fullName evidence="2">Uncharacterized protein</fullName>
    </submittedName>
</protein>
<dbReference type="AlphaFoldDB" id="A0AAP7A286"/>
<evidence type="ECO:0000256" key="1">
    <source>
        <dbReference type="SAM" id="Phobius"/>
    </source>
</evidence>
<feature type="transmembrane region" description="Helical" evidence="1">
    <location>
        <begin position="86"/>
        <end position="107"/>
    </location>
</feature>
<proteinExistence type="predicted"/>